<dbReference type="Pfam" id="PF14296">
    <property type="entry name" value="O-ag_pol_Wzy"/>
    <property type="match status" value="1"/>
</dbReference>
<keyword evidence="1" id="KW-0472">Membrane</keyword>
<feature type="transmembrane region" description="Helical" evidence="1">
    <location>
        <begin position="5"/>
        <end position="25"/>
    </location>
</feature>
<keyword evidence="3" id="KW-1185">Reference proteome</keyword>
<reference evidence="2 3" key="1">
    <citation type="submission" date="2023-03" db="EMBL/GenBank/DDBJ databases">
        <title>Bacillus Genome Sequencing.</title>
        <authorList>
            <person name="Dunlap C."/>
        </authorList>
    </citation>
    <scope>NUCLEOTIDE SEQUENCE [LARGE SCALE GENOMIC DNA]</scope>
    <source>
        <strain evidence="2 3">B-4107</strain>
    </source>
</reference>
<dbReference type="NCBIfam" id="TIGR04370">
    <property type="entry name" value="glyco_rpt_poly"/>
    <property type="match status" value="1"/>
</dbReference>
<dbReference type="EMBL" id="JAROAS010000065">
    <property type="protein sequence ID" value="MED4130347.1"/>
    <property type="molecule type" value="Genomic_DNA"/>
</dbReference>
<feature type="transmembrane region" description="Helical" evidence="1">
    <location>
        <begin position="99"/>
        <end position="123"/>
    </location>
</feature>
<feature type="transmembrane region" description="Helical" evidence="1">
    <location>
        <begin position="31"/>
        <end position="49"/>
    </location>
</feature>
<feature type="transmembrane region" description="Helical" evidence="1">
    <location>
        <begin position="258"/>
        <end position="278"/>
    </location>
</feature>
<feature type="transmembrane region" description="Helical" evidence="1">
    <location>
        <begin position="144"/>
        <end position="168"/>
    </location>
</feature>
<feature type="transmembrane region" description="Helical" evidence="1">
    <location>
        <begin position="61"/>
        <end position="79"/>
    </location>
</feature>
<name>A0ABU6NQ67_9BACI</name>
<organism evidence="2 3">
    <name type="scientific">Shouchella miscanthi</name>
    <dbReference type="NCBI Taxonomy" id="2598861"/>
    <lineage>
        <taxon>Bacteria</taxon>
        <taxon>Bacillati</taxon>
        <taxon>Bacillota</taxon>
        <taxon>Bacilli</taxon>
        <taxon>Bacillales</taxon>
        <taxon>Bacillaceae</taxon>
        <taxon>Shouchella</taxon>
    </lineage>
</organism>
<dbReference type="Proteomes" id="UP001341820">
    <property type="component" value="Unassembled WGS sequence"/>
</dbReference>
<keyword evidence="1" id="KW-1133">Transmembrane helix</keyword>
<proteinExistence type="predicted"/>
<keyword evidence="2" id="KW-0436">Ligase</keyword>
<evidence type="ECO:0000256" key="1">
    <source>
        <dbReference type="SAM" id="Phobius"/>
    </source>
</evidence>
<feature type="transmembrane region" description="Helical" evidence="1">
    <location>
        <begin position="401"/>
        <end position="420"/>
    </location>
</feature>
<feature type="transmembrane region" description="Helical" evidence="1">
    <location>
        <begin position="235"/>
        <end position="251"/>
    </location>
</feature>
<feature type="transmembrane region" description="Helical" evidence="1">
    <location>
        <begin position="374"/>
        <end position="394"/>
    </location>
</feature>
<feature type="transmembrane region" description="Helical" evidence="1">
    <location>
        <begin position="426"/>
        <end position="447"/>
    </location>
</feature>
<comment type="caution">
    <text evidence="2">The sequence shown here is derived from an EMBL/GenBank/DDBJ whole genome shotgun (WGS) entry which is preliminary data.</text>
</comment>
<keyword evidence="1" id="KW-0812">Transmembrane</keyword>
<feature type="transmembrane region" description="Helical" evidence="1">
    <location>
        <begin position="188"/>
        <end position="205"/>
    </location>
</feature>
<protein>
    <submittedName>
        <fullName evidence="2">O-antigen ligase</fullName>
    </submittedName>
</protein>
<accession>A0ABU6NQ67</accession>
<gene>
    <name evidence="2" type="ORF">P5F74_19745</name>
</gene>
<evidence type="ECO:0000313" key="2">
    <source>
        <dbReference type="EMBL" id="MED4130347.1"/>
    </source>
</evidence>
<evidence type="ECO:0000313" key="3">
    <source>
        <dbReference type="Proteomes" id="UP001341820"/>
    </source>
</evidence>
<dbReference type="GO" id="GO:0016874">
    <property type="term" value="F:ligase activity"/>
    <property type="evidence" value="ECO:0007669"/>
    <property type="project" value="UniProtKB-KW"/>
</dbReference>
<dbReference type="RefSeq" id="WP_328238968.1">
    <property type="nucleotide sequence ID" value="NZ_JAROAS010000065.1"/>
</dbReference>
<sequence length="455" mass="52071">MKSRALIFVVVVLISLISALISVFLSFDHLNMLLLLIFVCLLIVLFVPILNSRDIFHPNSFVVVVFIYLYLFPLMYYMNDDSGLEGFGFHSISANDLRVGLIYIIIALSLYLIGQAFFNNFIGKSNRKGRVYSLNKQFNLNENLINKAIVIFTVVGILCFLYLGFIAIGIDTLLNSFYQAKQSLSGNYYFVWGVELFLIASLLMLFKNKPNLKIVFIHLIVGLLMISIFGSRGKIFYYLIVFLAIYHYRWKRISFKKGLVFAVVAVSMAALIYSFRVVSSEGISLSSFSDVIDAWFSGSEFRMLDMYVLVLRDSGLMYPHNFGSDYLNLFTSFIPRSIWQDKPVSIDIPLTQFYLPLREAGIPPTLIGAMYHNFNIFGILIGMFLIGLISSWVYSIKNKSSLHLSFYSVFIVMLFSYLRIGDFNQVAMFGLKMFLPILVILLANTYFNRKRSFNG</sequence>
<dbReference type="InterPro" id="IPR029468">
    <property type="entry name" value="O-ag_pol_Wzy"/>
</dbReference>
<feature type="transmembrane region" description="Helical" evidence="1">
    <location>
        <begin position="212"/>
        <end position="229"/>
    </location>
</feature>